<organism evidence="3 4">
    <name type="scientific">Luteimonas galliterrae</name>
    <dbReference type="NCBI Taxonomy" id="2940486"/>
    <lineage>
        <taxon>Bacteria</taxon>
        <taxon>Pseudomonadati</taxon>
        <taxon>Pseudomonadota</taxon>
        <taxon>Gammaproteobacteria</taxon>
        <taxon>Lysobacterales</taxon>
        <taxon>Lysobacteraceae</taxon>
        <taxon>Luteimonas</taxon>
    </lineage>
</organism>
<feature type="transmembrane region" description="Helical" evidence="1">
    <location>
        <begin position="52"/>
        <end position="74"/>
    </location>
</feature>
<feature type="transmembrane region" description="Helical" evidence="1">
    <location>
        <begin position="311"/>
        <end position="329"/>
    </location>
</feature>
<feature type="transmembrane region" description="Helical" evidence="1">
    <location>
        <begin position="86"/>
        <end position="109"/>
    </location>
</feature>
<dbReference type="RefSeq" id="WP_249471350.1">
    <property type="nucleotide sequence ID" value="NZ_JAMBEP010000001.1"/>
</dbReference>
<evidence type="ECO:0000259" key="2">
    <source>
        <dbReference type="Pfam" id="PF01757"/>
    </source>
</evidence>
<proteinExistence type="predicted"/>
<dbReference type="Proteomes" id="UP001431217">
    <property type="component" value="Unassembled WGS sequence"/>
</dbReference>
<sequence length="349" mass="39144">MTLDEAARKRSDNYLPLRHLAALMVIYGHSYALSRHAPGEADAFAKLMPGFYAGNLAVYLFFAISGYLVTLSLLRNPGLWRYVRNRFLRVYPAYLACLLVCVFAIGLAFTTLPPAEYLRAEETWRYLSRNLQPVTLAWTLPGVFENNPYPKVVNGTLWSLSLEVRWYFYLGLLAALTIVRRRWAFTLVALAVVGYGGWEWLSGKPDVNEYRALSQTYLIAALCAHWRDRIPASHWLMAAFALIAFATHGTGAFGPAAVIAAIYFTFWAAYRLPTLRWPGGHDYSYGLFLYGFPVQQSLVALFPSLTPLQLLPSSACCALLLAMLSWHLVERPALHRYKPSAAAPPLPAV</sequence>
<evidence type="ECO:0000313" key="3">
    <source>
        <dbReference type="EMBL" id="MCL1633757.1"/>
    </source>
</evidence>
<reference evidence="3 4" key="1">
    <citation type="submission" date="2022-05" db="EMBL/GenBank/DDBJ databases">
        <title>Luteimonas sp. SX5, whole genome shotgun sequencing project.</title>
        <authorList>
            <person name="Zhao G."/>
            <person name="Shen L."/>
        </authorList>
    </citation>
    <scope>NUCLEOTIDE SEQUENCE [LARGE SCALE GENOMIC DNA]</scope>
    <source>
        <strain evidence="3 4">SX5</strain>
    </source>
</reference>
<protein>
    <submittedName>
        <fullName evidence="3">Acyltransferase</fullName>
    </submittedName>
</protein>
<keyword evidence="4" id="KW-1185">Reference proteome</keyword>
<accession>A0ABT0MFX1</accession>
<feature type="transmembrane region" description="Helical" evidence="1">
    <location>
        <begin position="15"/>
        <end position="32"/>
    </location>
</feature>
<name>A0ABT0MFX1_9GAMM</name>
<keyword evidence="3" id="KW-0012">Acyltransferase</keyword>
<evidence type="ECO:0000256" key="1">
    <source>
        <dbReference type="SAM" id="Phobius"/>
    </source>
</evidence>
<dbReference type="GO" id="GO:0016746">
    <property type="term" value="F:acyltransferase activity"/>
    <property type="evidence" value="ECO:0007669"/>
    <property type="project" value="UniProtKB-KW"/>
</dbReference>
<dbReference type="InterPro" id="IPR002656">
    <property type="entry name" value="Acyl_transf_3_dom"/>
</dbReference>
<comment type="caution">
    <text evidence="3">The sequence shown here is derived from an EMBL/GenBank/DDBJ whole genome shotgun (WGS) entry which is preliminary data.</text>
</comment>
<gene>
    <name evidence="3" type="ORF">M2650_03740</name>
</gene>
<feature type="transmembrane region" description="Helical" evidence="1">
    <location>
        <begin position="235"/>
        <end position="266"/>
    </location>
</feature>
<feature type="transmembrane region" description="Helical" evidence="1">
    <location>
        <begin position="157"/>
        <end position="176"/>
    </location>
</feature>
<keyword evidence="1" id="KW-0472">Membrane</keyword>
<dbReference type="EMBL" id="JAMBEP010000001">
    <property type="protein sequence ID" value="MCL1633757.1"/>
    <property type="molecule type" value="Genomic_DNA"/>
</dbReference>
<keyword evidence="1" id="KW-0812">Transmembrane</keyword>
<feature type="domain" description="Acyltransferase 3" evidence="2">
    <location>
        <begin position="17"/>
        <end position="325"/>
    </location>
</feature>
<feature type="transmembrane region" description="Helical" evidence="1">
    <location>
        <begin position="183"/>
        <end position="201"/>
    </location>
</feature>
<evidence type="ECO:0000313" key="4">
    <source>
        <dbReference type="Proteomes" id="UP001431217"/>
    </source>
</evidence>
<dbReference type="PANTHER" id="PTHR23028">
    <property type="entry name" value="ACETYLTRANSFERASE"/>
    <property type="match status" value="1"/>
</dbReference>
<keyword evidence="1" id="KW-1133">Transmembrane helix</keyword>
<dbReference type="PANTHER" id="PTHR23028:SF53">
    <property type="entry name" value="ACYL_TRANSF_3 DOMAIN-CONTAINING PROTEIN"/>
    <property type="match status" value="1"/>
</dbReference>
<keyword evidence="3" id="KW-0808">Transferase</keyword>
<feature type="transmembrane region" description="Helical" evidence="1">
    <location>
        <begin position="287"/>
        <end position="305"/>
    </location>
</feature>
<dbReference type="InterPro" id="IPR050879">
    <property type="entry name" value="Acyltransferase_3"/>
</dbReference>
<dbReference type="Pfam" id="PF01757">
    <property type="entry name" value="Acyl_transf_3"/>
    <property type="match status" value="1"/>
</dbReference>